<evidence type="ECO:0000256" key="4">
    <source>
        <dbReference type="ARBA" id="ARBA00022989"/>
    </source>
</evidence>
<evidence type="ECO:0000256" key="1">
    <source>
        <dbReference type="ARBA" id="ARBA00004141"/>
    </source>
</evidence>
<feature type="transmembrane region" description="Helical" evidence="6">
    <location>
        <begin position="429"/>
        <end position="450"/>
    </location>
</feature>
<feature type="transmembrane region" description="Helical" evidence="6">
    <location>
        <begin position="300"/>
        <end position="322"/>
    </location>
</feature>
<gene>
    <name evidence="8" type="ORF">BQ4739_LOCUS12798</name>
</gene>
<protein>
    <recommendedName>
        <fullName evidence="7">Major facilitator superfamily associated domain-containing protein</fullName>
    </recommendedName>
</protein>
<reference evidence="8 9" key="1">
    <citation type="submission" date="2016-10" db="EMBL/GenBank/DDBJ databases">
        <authorList>
            <person name="Cai Z."/>
        </authorList>
    </citation>
    <scope>NUCLEOTIDE SEQUENCE [LARGE SCALE GENOMIC DNA]</scope>
</reference>
<organism evidence="8 9">
    <name type="scientific">Tetradesmus obliquus</name>
    <name type="common">Green alga</name>
    <name type="synonym">Acutodesmus obliquus</name>
    <dbReference type="NCBI Taxonomy" id="3088"/>
    <lineage>
        <taxon>Eukaryota</taxon>
        <taxon>Viridiplantae</taxon>
        <taxon>Chlorophyta</taxon>
        <taxon>core chlorophytes</taxon>
        <taxon>Chlorophyceae</taxon>
        <taxon>CS clade</taxon>
        <taxon>Sphaeropleales</taxon>
        <taxon>Scenedesmaceae</taxon>
        <taxon>Tetradesmus</taxon>
    </lineage>
</organism>
<dbReference type="PANTHER" id="PTHR16172:SF41">
    <property type="entry name" value="MAJOR FACILITATOR SUPERFAMILY DOMAIN-CONTAINING PROTEIN 6-LIKE"/>
    <property type="match status" value="1"/>
</dbReference>
<evidence type="ECO:0000256" key="5">
    <source>
        <dbReference type="ARBA" id="ARBA00023136"/>
    </source>
</evidence>
<dbReference type="EMBL" id="FNXT01001145">
    <property type="protein sequence ID" value="SZX72645.1"/>
    <property type="molecule type" value="Genomic_DNA"/>
</dbReference>
<feature type="transmembrane region" description="Helical" evidence="6">
    <location>
        <begin position="456"/>
        <end position="476"/>
    </location>
</feature>
<dbReference type="Proteomes" id="UP000256970">
    <property type="component" value="Unassembled WGS sequence"/>
</dbReference>
<dbReference type="PANTHER" id="PTHR16172">
    <property type="entry name" value="MAJOR FACILITATOR SUPERFAMILY DOMAIN-CONTAINING PROTEIN 6-LIKE"/>
    <property type="match status" value="1"/>
</dbReference>
<comment type="similarity">
    <text evidence="2">Belongs to the major facilitator superfamily. MFSD6 family.</text>
</comment>
<dbReference type="AlphaFoldDB" id="A0A383W4S6"/>
<evidence type="ECO:0000313" key="9">
    <source>
        <dbReference type="Proteomes" id="UP000256970"/>
    </source>
</evidence>
<evidence type="ECO:0000259" key="7">
    <source>
        <dbReference type="Pfam" id="PF12832"/>
    </source>
</evidence>
<keyword evidence="5 6" id="KW-0472">Membrane</keyword>
<feature type="domain" description="Major facilitator superfamily associated" evidence="7">
    <location>
        <begin position="85"/>
        <end position="459"/>
    </location>
</feature>
<proteinExistence type="inferred from homology"/>
<evidence type="ECO:0000256" key="6">
    <source>
        <dbReference type="SAM" id="Phobius"/>
    </source>
</evidence>
<feature type="transmembrane region" description="Helical" evidence="6">
    <location>
        <begin position="164"/>
        <end position="184"/>
    </location>
</feature>
<dbReference type="SUPFAM" id="SSF103473">
    <property type="entry name" value="MFS general substrate transporter"/>
    <property type="match status" value="1"/>
</dbReference>
<name>A0A383W4S6_TETOB</name>
<dbReference type="InterPro" id="IPR036259">
    <property type="entry name" value="MFS_trans_sf"/>
</dbReference>
<keyword evidence="9" id="KW-1185">Reference proteome</keyword>
<dbReference type="InterPro" id="IPR051717">
    <property type="entry name" value="MFS_MFSD6"/>
</dbReference>
<evidence type="ECO:0000313" key="8">
    <source>
        <dbReference type="EMBL" id="SZX72645.1"/>
    </source>
</evidence>
<accession>A0A383W4S6</accession>
<keyword evidence="3 6" id="KW-0812">Transmembrane</keyword>
<feature type="transmembrane region" description="Helical" evidence="6">
    <location>
        <begin position="364"/>
        <end position="385"/>
    </location>
</feature>
<dbReference type="Gene3D" id="1.20.1250.20">
    <property type="entry name" value="MFS general substrate transporter like domains"/>
    <property type="match status" value="2"/>
</dbReference>
<feature type="transmembrane region" description="Helical" evidence="6">
    <location>
        <begin position="334"/>
        <end position="352"/>
    </location>
</feature>
<sequence length="506" mass="51806">MQLAPSLHTRCSSSSASAAVHQLCRPSSPTKRNIRANGLLVQQPSRPSTPVLTEEAAGYQAEEQLEMTVQKPAADQLLLAKAWNFLSGSSGAFVVPYIPLLLSQHGMSATQIGLLAALRPFLAAPSQMAASAAADKRRVHVKLLLVAAVLSAALRASLPLADSAVLLFVLLLASEAIGAPVNVLADSTVLSNCKDAGDYGKQRVWASIGWGAASLPAGWLISQAGIASGFLVYGLASIPLVCVATQLRYNYGSSSAAAAVPANNQQQQGPVSAPSAAEGCTAVGQQPAVGMRQLLQQPAVLSFLWQCLLMGFGLGVMGTYEFLWLKQLGAPETLMGMALLFNVCTEVPAFQMQGAIMARMSPPALLSVVLGATALRLAAYAALPAAGSPWAVLPVELLHGITFGVGFSTATVYGSRLAPPQLAATFQGLWQATYAGIGAGAGGLLGGLLMERCGGQGLFAAAAAIVAAGGLAGVCVERAADVLQAGRASGPGQVMKRGVKGGVKVE</sequence>
<feature type="transmembrane region" description="Helical" evidence="6">
    <location>
        <begin position="227"/>
        <end position="247"/>
    </location>
</feature>
<evidence type="ECO:0000256" key="2">
    <source>
        <dbReference type="ARBA" id="ARBA00005241"/>
    </source>
</evidence>
<comment type="subcellular location">
    <subcellularLocation>
        <location evidence="1">Membrane</location>
        <topology evidence="1">Multi-pass membrane protein</topology>
    </subcellularLocation>
</comment>
<keyword evidence="4 6" id="KW-1133">Transmembrane helix</keyword>
<dbReference type="InterPro" id="IPR024989">
    <property type="entry name" value="MFS_assoc_dom"/>
</dbReference>
<dbReference type="GO" id="GO:0016020">
    <property type="term" value="C:membrane"/>
    <property type="evidence" value="ECO:0007669"/>
    <property type="project" value="UniProtKB-SubCell"/>
</dbReference>
<evidence type="ECO:0000256" key="3">
    <source>
        <dbReference type="ARBA" id="ARBA00022692"/>
    </source>
</evidence>
<feature type="transmembrane region" description="Helical" evidence="6">
    <location>
        <begin position="397"/>
        <end position="417"/>
    </location>
</feature>
<dbReference type="Pfam" id="PF12832">
    <property type="entry name" value="MFS_1_like"/>
    <property type="match status" value="1"/>
</dbReference>